<protein>
    <submittedName>
        <fullName evidence="2">Uncharacterized protein</fullName>
    </submittedName>
</protein>
<accession>A0A5N5WWZ3</accession>
<organism evidence="2 3">
    <name type="scientific">Aspergillus leporis</name>
    <dbReference type="NCBI Taxonomy" id="41062"/>
    <lineage>
        <taxon>Eukaryota</taxon>
        <taxon>Fungi</taxon>
        <taxon>Dikarya</taxon>
        <taxon>Ascomycota</taxon>
        <taxon>Pezizomycotina</taxon>
        <taxon>Eurotiomycetes</taxon>
        <taxon>Eurotiomycetidae</taxon>
        <taxon>Eurotiales</taxon>
        <taxon>Aspergillaceae</taxon>
        <taxon>Aspergillus</taxon>
        <taxon>Aspergillus subgen. Circumdati</taxon>
    </lineage>
</organism>
<sequence>MSGAADAPELEEGEGGDEDTDEEEVEEEKVQSPIPEIPQIGENRPLQQRPTQVQGKRQDAGEQKGAEPLGRPVQVARGDSDTDEGPEDWTTIFSLQDQVLQFRSMLLRAGIPNPRHLLLQCPLYIELRKEMLDKIGMGRTVDYDKIISDPKTARYVAEFIHKAGVLGQFREEELTTAGLPEPSRKLDNIGSRCWRRWLHGKYELSRTTEQYTNI</sequence>
<dbReference type="AlphaFoldDB" id="A0A5N5WWZ3"/>
<gene>
    <name evidence="2" type="ORF">BDV29DRAFT_159248</name>
</gene>
<feature type="compositionally biased region" description="Polar residues" evidence="1">
    <location>
        <begin position="45"/>
        <end position="55"/>
    </location>
</feature>
<dbReference type="OrthoDB" id="4508874at2759"/>
<dbReference type="EMBL" id="ML732266">
    <property type="protein sequence ID" value="KAB8071680.1"/>
    <property type="molecule type" value="Genomic_DNA"/>
</dbReference>
<evidence type="ECO:0000256" key="1">
    <source>
        <dbReference type="SAM" id="MobiDB-lite"/>
    </source>
</evidence>
<evidence type="ECO:0000313" key="3">
    <source>
        <dbReference type="Proteomes" id="UP000326565"/>
    </source>
</evidence>
<feature type="compositionally biased region" description="Acidic residues" evidence="1">
    <location>
        <begin position="8"/>
        <end position="27"/>
    </location>
</feature>
<feature type="region of interest" description="Disordered" evidence="1">
    <location>
        <begin position="1"/>
        <end position="88"/>
    </location>
</feature>
<reference evidence="2 3" key="1">
    <citation type="submission" date="2019-04" db="EMBL/GenBank/DDBJ databases">
        <title>Friends and foes A comparative genomics study of 23 Aspergillus species from section Flavi.</title>
        <authorList>
            <consortium name="DOE Joint Genome Institute"/>
            <person name="Kjaerbolling I."/>
            <person name="Vesth T."/>
            <person name="Frisvad J.C."/>
            <person name="Nybo J.L."/>
            <person name="Theobald S."/>
            <person name="Kildgaard S."/>
            <person name="Isbrandt T."/>
            <person name="Kuo A."/>
            <person name="Sato A."/>
            <person name="Lyhne E.K."/>
            <person name="Kogle M.E."/>
            <person name="Wiebenga A."/>
            <person name="Kun R.S."/>
            <person name="Lubbers R.J."/>
            <person name="Makela M.R."/>
            <person name="Barry K."/>
            <person name="Chovatia M."/>
            <person name="Clum A."/>
            <person name="Daum C."/>
            <person name="Haridas S."/>
            <person name="He G."/>
            <person name="LaButti K."/>
            <person name="Lipzen A."/>
            <person name="Mondo S."/>
            <person name="Riley R."/>
            <person name="Salamov A."/>
            <person name="Simmons B.A."/>
            <person name="Magnuson J.K."/>
            <person name="Henrissat B."/>
            <person name="Mortensen U.H."/>
            <person name="Larsen T.O."/>
            <person name="Devries R.P."/>
            <person name="Grigoriev I.V."/>
            <person name="Machida M."/>
            <person name="Baker S.E."/>
            <person name="Andersen M.R."/>
        </authorList>
    </citation>
    <scope>NUCLEOTIDE SEQUENCE [LARGE SCALE GENOMIC DNA]</scope>
    <source>
        <strain evidence="2 3">CBS 151.66</strain>
    </source>
</reference>
<feature type="compositionally biased region" description="Basic and acidic residues" evidence="1">
    <location>
        <begin position="56"/>
        <end position="65"/>
    </location>
</feature>
<keyword evidence="3" id="KW-1185">Reference proteome</keyword>
<evidence type="ECO:0000313" key="2">
    <source>
        <dbReference type="EMBL" id="KAB8071680.1"/>
    </source>
</evidence>
<name>A0A5N5WWZ3_9EURO</name>
<proteinExistence type="predicted"/>
<dbReference type="Proteomes" id="UP000326565">
    <property type="component" value="Unassembled WGS sequence"/>
</dbReference>